<dbReference type="EMBL" id="NEVP01000010">
    <property type="protein sequence ID" value="OZI47991.1"/>
    <property type="molecule type" value="Genomic_DNA"/>
</dbReference>
<accession>A0A261TFF0</accession>
<keyword evidence="2" id="KW-1185">Reference proteome</keyword>
<dbReference type="AlphaFoldDB" id="A0A261TFF0"/>
<protein>
    <submittedName>
        <fullName evidence="1">Uncharacterized protein</fullName>
    </submittedName>
</protein>
<proteinExistence type="predicted"/>
<evidence type="ECO:0000313" key="1">
    <source>
        <dbReference type="EMBL" id="OZI47991.1"/>
    </source>
</evidence>
<sequence>MIQRLLSARLIYSRRRRVSESGIAESVVCHHLIKLFGWGMRDIHVCIRVKRRSSVEVAHAGSIPVDEEGAELLTSLGVIISEDMSEHFNWLLPQYEALYFNELSLRQGDVEVKAVCKWVNHRGGGGPEITPNIMRELIKLRLGCEIFVS</sequence>
<reference evidence="1 2" key="1">
    <citation type="submission" date="2017-05" db="EMBL/GenBank/DDBJ databases">
        <title>Complete and WGS of Bordetella genogroups.</title>
        <authorList>
            <person name="Spilker T."/>
            <person name="LiPuma J."/>
        </authorList>
    </citation>
    <scope>NUCLEOTIDE SEQUENCE [LARGE SCALE GENOMIC DNA]</scope>
    <source>
        <strain evidence="1 2">AU10456</strain>
    </source>
</reference>
<dbReference type="Proteomes" id="UP000216913">
    <property type="component" value="Unassembled WGS sequence"/>
</dbReference>
<comment type="caution">
    <text evidence="1">The sequence shown here is derived from an EMBL/GenBank/DDBJ whole genome shotgun (WGS) entry which is preliminary data.</text>
</comment>
<name>A0A261TFF0_9BORD</name>
<organism evidence="1 2">
    <name type="scientific">Bordetella genomosp. 5</name>
    <dbReference type="NCBI Taxonomy" id="1395608"/>
    <lineage>
        <taxon>Bacteria</taxon>
        <taxon>Pseudomonadati</taxon>
        <taxon>Pseudomonadota</taxon>
        <taxon>Betaproteobacteria</taxon>
        <taxon>Burkholderiales</taxon>
        <taxon>Alcaligenaceae</taxon>
        <taxon>Bordetella</taxon>
    </lineage>
</organism>
<evidence type="ECO:0000313" key="2">
    <source>
        <dbReference type="Proteomes" id="UP000216913"/>
    </source>
</evidence>
<gene>
    <name evidence="1" type="ORF">CAL25_16525</name>
</gene>